<dbReference type="PANTHER" id="PTHR24350">
    <property type="entry name" value="SERINE/THREONINE-PROTEIN KINASE IAL-RELATED"/>
    <property type="match status" value="1"/>
</dbReference>
<dbReference type="InterPro" id="IPR000719">
    <property type="entry name" value="Prot_kinase_dom"/>
</dbReference>
<dbReference type="SUPFAM" id="SSF56112">
    <property type="entry name" value="Protein kinase-like (PK-like)"/>
    <property type="match status" value="1"/>
</dbReference>
<evidence type="ECO:0000313" key="14">
    <source>
        <dbReference type="Proteomes" id="UP000092666"/>
    </source>
</evidence>
<keyword evidence="5 7" id="KW-0067">ATP-binding</keyword>
<keyword evidence="4 13" id="KW-0418">Kinase</keyword>
<feature type="active site" description="Proton acceptor" evidence="6">
    <location>
        <position position="194"/>
    </location>
</feature>
<dbReference type="Gene3D" id="3.30.200.20">
    <property type="entry name" value="Phosphorylase Kinase, domain 1"/>
    <property type="match status" value="1"/>
</dbReference>
<sequence>MDPHYRTADSASTTATLSIGAYDGGFERDAAGSDSGAATTTTARSEEHKQLDEDFESAGPSKHWSLNNFDIGRPLGKGHFGRVYLARVKSQDDPFILVLKCLLKDQVISRGVQTQVRREIEVMQKLRHPNIIRLYGWFHDSTRILLMLEFAGQGELFKHLAKKGRFSETRSSRYIRQVASGLQYLHENQIIHRDIKPENLLIGTSAFILPVES</sequence>
<evidence type="ECO:0000256" key="7">
    <source>
        <dbReference type="PIRSR" id="PIRSR630616-2"/>
    </source>
</evidence>
<dbReference type="InterPro" id="IPR017441">
    <property type="entry name" value="Protein_kinase_ATP_BS"/>
</dbReference>
<dbReference type="InterPro" id="IPR030616">
    <property type="entry name" value="Aur-like"/>
</dbReference>
<dbReference type="SMART" id="SM00220">
    <property type="entry name" value="S_TKc"/>
    <property type="match status" value="1"/>
</dbReference>
<keyword evidence="3 7" id="KW-0547">Nucleotide-binding</keyword>
<feature type="domain" description="Protein kinase" evidence="12">
    <location>
        <begin position="69"/>
        <end position="213"/>
    </location>
</feature>
<dbReference type="PROSITE" id="PS00107">
    <property type="entry name" value="PROTEIN_KINASE_ATP"/>
    <property type="match status" value="1"/>
</dbReference>
<feature type="region of interest" description="Disordered" evidence="11">
    <location>
        <begin position="28"/>
        <end position="59"/>
    </location>
</feature>
<dbReference type="InterPro" id="IPR008271">
    <property type="entry name" value="Ser/Thr_kinase_AS"/>
</dbReference>
<reference evidence="14" key="2">
    <citation type="submission" date="2013-12" db="EMBL/GenBank/DDBJ databases">
        <title>Evolution of pathogenesis and genome organization in the Tremellales.</title>
        <authorList>
            <person name="Cuomo C."/>
            <person name="Litvintseva A."/>
            <person name="Heitman J."/>
            <person name="Chen Y."/>
            <person name="Sun S."/>
            <person name="Springer D."/>
            <person name="Dromer F."/>
            <person name="Young S."/>
            <person name="Zeng Q."/>
            <person name="Chapman S."/>
            <person name="Gujja S."/>
            <person name="Saif S."/>
            <person name="Birren B."/>
        </authorList>
    </citation>
    <scope>NUCLEOTIDE SEQUENCE [LARGE SCALE GENOMIC DNA]</scope>
    <source>
        <strain evidence="14">BCC8398</strain>
    </source>
</reference>
<dbReference type="GO" id="GO:0005524">
    <property type="term" value="F:ATP binding"/>
    <property type="evidence" value="ECO:0007669"/>
    <property type="project" value="UniProtKB-UniRule"/>
</dbReference>
<gene>
    <name evidence="13" type="ORF">I316_04242</name>
</gene>
<keyword evidence="1 10" id="KW-0723">Serine/threonine-protein kinase</keyword>
<feature type="compositionally biased region" description="Low complexity" evidence="11">
    <location>
        <begin position="32"/>
        <end position="43"/>
    </location>
</feature>
<dbReference type="PROSITE" id="PS00108">
    <property type="entry name" value="PROTEIN_KINASE_ST"/>
    <property type="match status" value="1"/>
</dbReference>
<evidence type="ECO:0000256" key="3">
    <source>
        <dbReference type="ARBA" id="ARBA00022741"/>
    </source>
</evidence>
<comment type="similarity">
    <text evidence="10">Belongs to the protein kinase superfamily.</text>
</comment>
<dbReference type="PROSITE" id="PS50011">
    <property type="entry name" value="PROTEIN_KINASE_DOM"/>
    <property type="match status" value="1"/>
</dbReference>
<evidence type="ECO:0000256" key="1">
    <source>
        <dbReference type="ARBA" id="ARBA00022527"/>
    </source>
</evidence>
<dbReference type="FunFam" id="3.30.200.20:FF:000042">
    <property type="entry name" value="Aurora kinase A"/>
    <property type="match status" value="1"/>
</dbReference>
<evidence type="ECO:0000256" key="11">
    <source>
        <dbReference type="SAM" id="MobiDB-lite"/>
    </source>
</evidence>
<reference evidence="13 14" key="1">
    <citation type="submission" date="2013-07" db="EMBL/GenBank/DDBJ databases">
        <title>The Genome Sequence of Cryptococcus heveanensis BCC8398.</title>
        <authorList>
            <consortium name="The Broad Institute Genome Sequencing Platform"/>
            <person name="Cuomo C."/>
            <person name="Litvintseva A."/>
            <person name="Chen Y."/>
            <person name="Heitman J."/>
            <person name="Sun S."/>
            <person name="Springer D."/>
            <person name="Dromer F."/>
            <person name="Young S.K."/>
            <person name="Zeng Q."/>
            <person name="Gargeya S."/>
            <person name="Fitzgerald M."/>
            <person name="Abouelleil A."/>
            <person name="Alvarado L."/>
            <person name="Berlin A.M."/>
            <person name="Chapman S.B."/>
            <person name="Dewar J."/>
            <person name="Goldberg J."/>
            <person name="Griggs A."/>
            <person name="Gujja S."/>
            <person name="Hansen M."/>
            <person name="Howarth C."/>
            <person name="Imamovic A."/>
            <person name="Larimer J."/>
            <person name="McCowan C."/>
            <person name="Murphy C."/>
            <person name="Pearson M."/>
            <person name="Priest M."/>
            <person name="Roberts A."/>
            <person name="Saif S."/>
            <person name="Shea T."/>
            <person name="Sykes S."/>
            <person name="Wortman J."/>
            <person name="Nusbaum C."/>
            <person name="Birren B."/>
        </authorList>
    </citation>
    <scope>NUCLEOTIDE SEQUENCE [LARGE SCALE GENOMIC DNA]</scope>
    <source>
        <strain evidence="13 14">BCC8398</strain>
    </source>
</reference>
<evidence type="ECO:0000256" key="6">
    <source>
        <dbReference type="PIRSR" id="PIRSR630616-1"/>
    </source>
</evidence>
<organism evidence="13 14">
    <name type="scientific">Kwoniella heveanensis BCC8398</name>
    <dbReference type="NCBI Taxonomy" id="1296120"/>
    <lineage>
        <taxon>Eukaryota</taxon>
        <taxon>Fungi</taxon>
        <taxon>Dikarya</taxon>
        <taxon>Basidiomycota</taxon>
        <taxon>Agaricomycotina</taxon>
        <taxon>Tremellomycetes</taxon>
        <taxon>Tremellales</taxon>
        <taxon>Cryptococcaceae</taxon>
        <taxon>Kwoniella</taxon>
    </lineage>
</organism>
<dbReference type="Proteomes" id="UP000092666">
    <property type="component" value="Unassembled WGS sequence"/>
</dbReference>
<protein>
    <submittedName>
        <fullName evidence="13">AUR protein kinase</fullName>
    </submittedName>
</protein>
<dbReference type="OrthoDB" id="377346at2759"/>
<evidence type="ECO:0000256" key="10">
    <source>
        <dbReference type="RuleBase" id="RU000304"/>
    </source>
</evidence>
<feature type="binding site" evidence="7">
    <location>
        <begin position="149"/>
        <end position="151"/>
    </location>
    <ligand>
        <name>ATP</name>
        <dbReference type="ChEBI" id="CHEBI:30616"/>
    </ligand>
</feature>
<evidence type="ECO:0000256" key="2">
    <source>
        <dbReference type="ARBA" id="ARBA00022679"/>
    </source>
</evidence>
<feature type="cross-link" description="Glycyl lysine isopeptide (Lys-Gly) (interchain with G-Cter in SUMO2)" evidence="8">
    <location>
        <position position="196"/>
    </location>
</feature>
<evidence type="ECO:0000313" key="13">
    <source>
        <dbReference type="EMBL" id="OCF33900.1"/>
    </source>
</evidence>
<dbReference type="Pfam" id="PF00069">
    <property type="entry name" value="Pkinase"/>
    <property type="match status" value="1"/>
</dbReference>
<dbReference type="GO" id="GO:0004674">
    <property type="term" value="F:protein serine/threonine kinase activity"/>
    <property type="evidence" value="ECO:0007669"/>
    <property type="project" value="UniProtKB-KW"/>
</dbReference>
<accession>A0A1B9GS52</accession>
<dbReference type="InterPro" id="IPR011009">
    <property type="entry name" value="Kinase-like_dom_sf"/>
</dbReference>
<dbReference type="AlphaFoldDB" id="A0A1B9GS52"/>
<dbReference type="STRING" id="1296120.A0A1B9GS52"/>
<evidence type="ECO:0000256" key="8">
    <source>
        <dbReference type="PIRSR" id="PIRSR630616-3"/>
    </source>
</evidence>
<dbReference type="EMBL" id="KI669502">
    <property type="protein sequence ID" value="OCF33900.1"/>
    <property type="molecule type" value="Genomic_DNA"/>
</dbReference>
<name>A0A1B9GS52_9TREE</name>
<dbReference type="Gene3D" id="1.10.510.10">
    <property type="entry name" value="Transferase(Phosphotransferase) domain 1"/>
    <property type="match status" value="1"/>
</dbReference>
<feature type="binding site" evidence="7">
    <location>
        <begin position="198"/>
        <end position="199"/>
    </location>
    <ligand>
        <name>ATP</name>
        <dbReference type="ChEBI" id="CHEBI:30616"/>
    </ligand>
</feature>
<keyword evidence="2" id="KW-0808">Transferase</keyword>
<evidence type="ECO:0000256" key="4">
    <source>
        <dbReference type="ARBA" id="ARBA00022777"/>
    </source>
</evidence>
<proteinExistence type="inferred from homology"/>
<evidence type="ECO:0000259" key="12">
    <source>
        <dbReference type="PROSITE" id="PS50011"/>
    </source>
</evidence>
<evidence type="ECO:0000256" key="9">
    <source>
        <dbReference type="PROSITE-ProRule" id="PRU10141"/>
    </source>
</evidence>
<keyword evidence="14" id="KW-1185">Reference proteome</keyword>
<evidence type="ECO:0000256" key="5">
    <source>
        <dbReference type="ARBA" id="ARBA00022840"/>
    </source>
</evidence>
<feature type="binding site" evidence="7 9">
    <location>
        <position position="100"/>
    </location>
    <ligand>
        <name>ATP</name>
        <dbReference type="ChEBI" id="CHEBI:30616"/>
    </ligand>
</feature>